<feature type="domain" description="Trichome birefringence-like C-terminal" evidence="9">
    <location>
        <begin position="133"/>
        <end position="407"/>
    </location>
</feature>
<name>A0A6J1DKB5_MOMCH</name>
<dbReference type="GO" id="GO:0005794">
    <property type="term" value="C:Golgi apparatus"/>
    <property type="evidence" value="ECO:0007669"/>
    <property type="project" value="TreeGrafter"/>
</dbReference>
<evidence type="ECO:0000256" key="4">
    <source>
        <dbReference type="ARBA" id="ARBA00022968"/>
    </source>
</evidence>
<dbReference type="GO" id="GO:0016020">
    <property type="term" value="C:membrane"/>
    <property type="evidence" value="ECO:0007669"/>
    <property type="project" value="UniProtKB-SubCell"/>
</dbReference>
<organism evidence="11 12">
    <name type="scientific">Momordica charantia</name>
    <name type="common">Bitter gourd</name>
    <name type="synonym">Balsam pear</name>
    <dbReference type="NCBI Taxonomy" id="3673"/>
    <lineage>
        <taxon>Eukaryota</taxon>
        <taxon>Viridiplantae</taxon>
        <taxon>Streptophyta</taxon>
        <taxon>Embryophyta</taxon>
        <taxon>Tracheophyta</taxon>
        <taxon>Spermatophyta</taxon>
        <taxon>Magnoliopsida</taxon>
        <taxon>eudicotyledons</taxon>
        <taxon>Gunneridae</taxon>
        <taxon>Pentapetalae</taxon>
        <taxon>rosids</taxon>
        <taxon>fabids</taxon>
        <taxon>Cucurbitales</taxon>
        <taxon>Cucurbitaceae</taxon>
        <taxon>Momordiceae</taxon>
        <taxon>Momordica</taxon>
    </lineage>
</organism>
<dbReference type="InterPro" id="IPR025846">
    <property type="entry name" value="TBL_N"/>
</dbReference>
<gene>
    <name evidence="12" type="primary">LOC111021714</name>
</gene>
<protein>
    <submittedName>
        <fullName evidence="12">Protein trichome berefringence-like 7</fullName>
    </submittedName>
</protein>
<dbReference type="InterPro" id="IPR026057">
    <property type="entry name" value="TBL_C"/>
</dbReference>
<evidence type="ECO:0000256" key="1">
    <source>
        <dbReference type="ARBA" id="ARBA00004167"/>
    </source>
</evidence>
<evidence type="ECO:0000259" key="10">
    <source>
        <dbReference type="Pfam" id="PF14416"/>
    </source>
</evidence>
<dbReference type="GeneID" id="111021714"/>
<dbReference type="OrthoDB" id="630188at2759"/>
<evidence type="ECO:0000256" key="3">
    <source>
        <dbReference type="ARBA" id="ARBA00022692"/>
    </source>
</evidence>
<dbReference type="AlphaFoldDB" id="A0A6J1DKB5"/>
<feature type="domain" description="Trichome birefringence-like N-terminal" evidence="10">
    <location>
        <begin position="82"/>
        <end position="132"/>
    </location>
</feature>
<dbReference type="Proteomes" id="UP000504603">
    <property type="component" value="Unplaced"/>
</dbReference>
<keyword evidence="11" id="KW-1185">Reference proteome</keyword>
<evidence type="ECO:0000256" key="6">
    <source>
        <dbReference type="ARBA" id="ARBA00023136"/>
    </source>
</evidence>
<evidence type="ECO:0000256" key="2">
    <source>
        <dbReference type="ARBA" id="ARBA00007727"/>
    </source>
</evidence>
<evidence type="ECO:0000313" key="12">
    <source>
        <dbReference type="RefSeq" id="XP_022154443.1"/>
    </source>
</evidence>
<evidence type="ECO:0000259" key="9">
    <source>
        <dbReference type="Pfam" id="PF13839"/>
    </source>
</evidence>
<sequence length="415" mass="47771">MLHSNNLNPTSYSSLPSSNNGRSRTKFPQCLSKAWIIPSLLSFLIAIACIYTILSPNLDQILQIYNRTTASAAAEEENSDSDCDVFHGRWIEDESYPLYNSTNCPFAERGFRCAGRKDTDYTKWRWKPKQCEIPRFDAGAALERLRGKRVVFVGDSLSRTQWESWICMLMRGVEEKGSVYEVNGSNITKTIRYLGVRFRDHNISVDFYRSVFLMRKSYQVPAGAPNNVRMTVRLDQMDDISGRWIDADVLVFNSGNWWTENRLFNEMRCFFQIGDSLELGMSVIDGYKMAINTWADWAEANINPNRTAVFFRTIESTHWRGPNQCDVSERPLLETKGRDKSEKSDIIMEILRKKMKRVPVTVMHLTPMGSYRSDAHVGTWGDNPAIQDCGHWCLPGLPDVWNELVFSYFLPKIQI</sequence>
<comment type="subcellular location">
    <subcellularLocation>
        <location evidence="1">Membrane</location>
        <topology evidence="1">Single-pass membrane protein</topology>
    </subcellularLocation>
</comment>
<keyword evidence="5 8" id="KW-1133">Transmembrane helix</keyword>
<dbReference type="GO" id="GO:0016413">
    <property type="term" value="F:O-acetyltransferase activity"/>
    <property type="evidence" value="ECO:0007669"/>
    <property type="project" value="InterPro"/>
</dbReference>
<keyword evidence="6 8" id="KW-0472">Membrane</keyword>
<dbReference type="PANTHER" id="PTHR32285:SF34">
    <property type="entry name" value="PROTEIN TRICHOME BEREFRINGENCE-LIKE 7"/>
    <property type="match status" value="1"/>
</dbReference>
<dbReference type="KEGG" id="mcha:111021714"/>
<dbReference type="RefSeq" id="XP_022154443.1">
    <property type="nucleotide sequence ID" value="XM_022298751.1"/>
</dbReference>
<accession>A0A6J1DKB5</accession>
<evidence type="ECO:0000313" key="11">
    <source>
        <dbReference type="Proteomes" id="UP000504603"/>
    </source>
</evidence>
<proteinExistence type="inferred from homology"/>
<dbReference type="PANTHER" id="PTHR32285">
    <property type="entry name" value="PROTEIN TRICHOME BIREFRINGENCE-LIKE 9-RELATED"/>
    <property type="match status" value="1"/>
</dbReference>
<evidence type="ECO:0000256" key="8">
    <source>
        <dbReference type="SAM" id="Phobius"/>
    </source>
</evidence>
<keyword evidence="4" id="KW-0735">Signal-anchor</keyword>
<dbReference type="InterPro" id="IPR029962">
    <property type="entry name" value="TBL"/>
</dbReference>
<evidence type="ECO:0000256" key="5">
    <source>
        <dbReference type="ARBA" id="ARBA00022989"/>
    </source>
</evidence>
<dbReference type="Pfam" id="PF13839">
    <property type="entry name" value="PC-Esterase"/>
    <property type="match status" value="1"/>
</dbReference>
<reference evidence="12" key="1">
    <citation type="submission" date="2025-08" db="UniProtKB">
        <authorList>
            <consortium name="RefSeq"/>
        </authorList>
    </citation>
    <scope>IDENTIFICATION</scope>
    <source>
        <strain evidence="12">OHB3-1</strain>
    </source>
</reference>
<evidence type="ECO:0000256" key="7">
    <source>
        <dbReference type="SAM" id="MobiDB-lite"/>
    </source>
</evidence>
<keyword evidence="3 8" id="KW-0812">Transmembrane</keyword>
<comment type="similarity">
    <text evidence="2">Belongs to the PC-esterase family. TBL subfamily.</text>
</comment>
<dbReference type="Pfam" id="PF14416">
    <property type="entry name" value="PMR5N"/>
    <property type="match status" value="1"/>
</dbReference>
<feature type="region of interest" description="Disordered" evidence="7">
    <location>
        <begin position="1"/>
        <end position="21"/>
    </location>
</feature>
<feature type="transmembrane region" description="Helical" evidence="8">
    <location>
        <begin position="34"/>
        <end position="54"/>
    </location>
</feature>